<accession>A0ABP0HAM8</accession>
<feature type="short sequence motif" description="DGA/G" evidence="8">
    <location>
        <begin position="874"/>
        <end position="876"/>
    </location>
</feature>
<keyword evidence="3 8" id="KW-0378">Hydrolase</keyword>
<dbReference type="Gene3D" id="3.40.1090.10">
    <property type="entry name" value="Cytosolic phospholipase A2 catalytic domain"/>
    <property type="match status" value="1"/>
</dbReference>
<dbReference type="InterPro" id="IPR001841">
    <property type="entry name" value="Znf_RING"/>
</dbReference>
<keyword evidence="12" id="KW-1185">Reference proteome</keyword>
<evidence type="ECO:0000256" key="4">
    <source>
        <dbReference type="ARBA" id="ARBA00022833"/>
    </source>
</evidence>
<dbReference type="InterPro" id="IPR027417">
    <property type="entry name" value="P-loop_NTPase"/>
</dbReference>
<evidence type="ECO:0000256" key="3">
    <source>
        <dbReference type="ARBA" id="ARBA00022801"/>
    </source>
</evidence>
<dbReference type="Pfam" id="PF01734">
    <property type="entry name" value="Patatin"/>
    <property type="match status" value="1"/>
</dbReference>
<evidence type="ECO:0000259" key="10">
    <source>
        <dbReference type="PROSITE" id="PS51635"/>
    </source>
</evidence>
<keyword evidence="4" id="KW-0862">Zinc</keyword>
<gene>
    <name evidence="11" type="ORF">SCF082_LOCUS900</name>
</gene>
<feature type="domain" description="RING-type" evidence="9">
    <location>
        <begin position="612"/>
        <end position="659"/>
    </location>
</feature>
<dbReference type="SUPFAM" id="SSF52540">
    <property type="entry name" value="P-loop containing nucleoside triphosphate hydrolases"/>
    <property type="match status" value="1"/>
</dbReference>
<dbReference type="SUPFAM" id="SSF52151">
    <property type="entry name" value="FabD/lysophospholipase-like"/>
    <property type="match status" value="1"/>
</dbReference>
<feature type="short sequence motif" description="GXSXG" evidence="8">
    <location>
        <begin position="715"/>
        <end position="719"/>
    </location>
</feature>
<dbReference type="EMBL" id="CAXAMM010000403">
    <property type="protein sequence ID" value="CAK8987265.1"/>
    <property type="molecule type" value="Genomic_DNA"/>
</dbReference>
<dbReference type="PROSITE" id="PS00518">
    <property type="entry name" value="ZF_RING_1"/>
    <property type="match status" value="1"/>
</dbReference>
<evidence type="ECO:0000256" key="2">
    <source>
        <dbReference type="ARBA" id="ARBA00022771"/>
    </source>
</evidence>
<evidence type="ECO:0000259" key="9">
    <source>
        <dbReference type="PROSITE" id="PS50089"/>
    </source>
</evidence>
<dbReference type="InterPro" id="IPR017907">
    <property type="entry name" value="Znf_RING_CS"/>
</dbReference>
<dbReference type="Proteomes" id="UP001642464">
    <property type="component" value="Unassembled WGS sequence"/>
</dbReference>
<sequence length="1155" mass="128336">MEALQELLHEHGLGSHQAVFSRLRYYGVKDLASLSDVARDILCDALIDDGADKAASRTLLSKLRSVPSRAPQQPNEDHIHFYGLSDRVNRTDVSGLEESTVLKVDIDPLSEDLDRMHVPTSVLCRLIQTSSTDPMPVISLLGPTGAGKSFLASTFLQSRDGILPVVASPDQHVPTSAHVCVHKGAIHSGSSRSKPVLLFDLEGEDGRVPKTLLEVGMRKLNVLRMAGLTEDALKEQLANTTARRQAVIKERLPPLAYLLSDVVVFIDTVEPRRTERADRIRRFAKQAHQAVASLAWKPALILVQNKWVGESDRATFNVSKELEWLLEGLEGIFSSVSVLRLAHSTQRHLFEASVNEFHDELVRMVQEVQDFRQEQGVLYSEREFWFSFKPMVTQFGRPAPTASVCSSLAHFVSRDCVLSRDAADNAPWAFDMLTAKARKDQPMDPHQFQETLRQVLRWYAYSQAAEARRDGADLEFSKQTFRVTCERVISLLKGQEPCSAHLPHDDGKAYPCTQLCTGHLDWHRNPAMLPVPSQNLVKRAVSFGLWKDRKPCTWRGPFEPSFVVARVLAELEQEFVDCVSQDGLAYLNAFPCAGEFEEKQLRAQADSSDGICWLCLRVDSEQVRLKHDLCRHALCRRCVITRMMLLGPENTEIVCPFCKLKSEGQFQSGHGDNGLRLLSLDGGGVRGIIEVLVLKHLEDVFEPLTLTSMFDIVIGTSAGGLIALAIMSQIPLTRLEALLEEVAKDIFSAHPLRKALRMVTGGAMCDTQQFEKVLRGLYGEARSTTHYRGEGPPFAFCVSFDVQADETCIVGNYPMPFLGTTSLTSFCHANLWLAVRWTTAAPTVFDSASVKFVFERRNPNGTNEIINHIAEMVDGGVVANCPAALGVKTATEIQCASRGYDDKIVECIASIGTGLPEPSVALTKMNALSWAGKLIDMATDSERLWKEGIEDVAELQSVPKVRVNPPGLGSLDAFASDSIPKLRQGMEEYFASNLGKEQMGKLIHMTYAKLYEVKQREGLVAGGDQVSFHIQMQDPRCDFGAMQEEELRDIIVKRHQGLGEHLLNQCTKQELYKMAKESFESKPFIHKFEGCFAYRFAGQEFELADGKTEFKLAHSRPGAPELDVFWRSVHGDISLSGFPRAVRVNGADCAGGTQH</sequence>
<keyword evidence="5 8" id="KW-0442">Lipid degradation</keyword>
<name>A0ABP0HAM8_9DINO</name>
<reference evidence="11 12" key="1">
    <citation type="submission" date="2024-02" db="EMBL/GenBank/DDBJ databases">
        <authorList>
            <person name="Chen Y."/>
            <person name="Shah S."/>
            <person name="Dougan E. K."/>
            <person name="Thang M."/>
            <person name="Chan C."/>
        </authorList>
    </citation>
    <scope>NUCLEOTIDE SEQUENCE [LARGE SCALE GENOMIC DNA]</scope>
</reference>
<evidence type="ECO:0000256" key="7">
    <source>
        <dbReference type="PROSITE-ProRule" id="PRU00175"/>
    </source>
</evidence>
<dbReference type="PANTHER" id="PTHR24185:SF1">
    <property type="entry name" value="CALCIUM-INDEPENDENT PHOSPHOLIPASE A2-GAMMA"/>
    <property type="match status" value="1"/>
</dbReference>
<feature type="active site" description="Proton acceptor" evidence="8">
    <location>
        <position position="874"/>
    </location>
</feature>
<dbReference type="SUPFAM" id="SSF57850">
    <property type="entry name" value="RING/U-box"/>
    <property type="match status" value="1"/>
</dbReference>
<dbReference type="PROSITE" id="PS51635">
    <property type="entry name" value="PNPLA"/>
    <property type="match status" value="1"/>
</dbReference>
<feature type="domain" description="PNPLA" evidence="10">
    <location>
        <begin position="678"/>
        <end position="887"/>
    </location>
</feature>
<evidence type="ECO:0000313" key="12">
    <source>
        <dbReference type="Proteomes" id="UP001642464"/>
    </source>
</evidence>
<proteinExistence type="predicted"/>
<protein>
    <submittedName>
        <fullName evidence="11">Calcium-independent phospholipase A2-gamma (Intracellular membrane-associated calcium-independent phospholipase A2 gamma) (IPLA2-gamma) (Patatin-like phospholipase domain-containing protein 8)</fullName>
    </submittedName>
</protein>
<evidence type="ECO:0000313" key="11">
    <source>
        <dbReference type="EMBL" id="CAK8987265.1"/>
    </source>
</evidence>
<evidence type="ECO:0000256" key="1">
    <source>
        <dbReference type="ARBA" id="ARBA00022723"/>
    </source>
</evidence>
<comment type="caution">
    <text evidence="11">The sequence shown here is derived from an EMBL/GenBank/DDBJ whole genome shotgun (WGS) entry which is preliminary data.</text>
</comment>
<evidence type="ECO:0000256" key="8">
    <source>
        <dbReference type="PROSITE-ProRule" id="PRU01161"/>
    </source>
</evidence>
<evidence type="ECO:0000256" key="5">
    <source>
        <dbReference type="ARBA" id="ARBA00022963"/>
    </source>
</evidence>
<dbReference type="PROSITE" id="PS50089">
    <property type="entry name" value="ZF_RING_2"/>
    <property type="match status" value="1"/>
</dbReference>
<dbReference type="PANTHER" id="PTHR24185">
    <property type="entry name" value="CALCIUM-INDEPENDENT PHOSPHOLIPASE A2-GAMMA"/>
    <property type="match status" value="1"/>
</dbReference>
<dbReference type="InterPro" id="IPR016035">
    <property type="entry name" value="Acyl_Trfase/lysoPLipase"/>
</dbReference>
<feature type="short sequence motif" description="GXGXXG" evidence="8">
    <location>
        <begin position="682"/>
        <end position="687"/>
    </location>
</feature>
<feature type="active site" description="Nucleophile" evidence="8">
    <location>
        <position position="717"/>
    </location>
</feature>
<evidence type="ECO:0000256" key="6">
    <source>
        <dbReference type="ARBA" id="ARBA00023098"/>
    </source>
</evidence>
<keyword evidence="6 8" id="KW-0443">Lipid metabolism</keyword>
<keyword evidence="2 7" id="KW-0863">Zinc-finger</keyword>
<organism evidence="11 12">
    <name type="scientific">Durusdinium trenchii</name>
    <dbReference type="NCBI Taxonomy" id="1381693"/>
    <lineage>
        <taxon>Eukaryota</taxon>
        <taxon>Sar</taxon>
        <taxon>Alveolata</taxon>
        <taxon>Dinophyceae</taxon>
        <taxon>Suessiales</taxon>
        <taxon>Symbiodiniaceae</taxon>
        <taxon>Durusdinium</taxon>
    </lineage>
</organism>
<dbReference type="InterPro" id="IPR002641">
    <property type="entry name" value="PNPLA_dom"/>
</dbReference>
<keyword evidence="1" id="KW-0479">Metal-binding</keyword>